<dbReference type="InterPro" id="IPR028939">
    <property type="entry name" value="P5C_Rdtase_cat_N"/>
</dbReference>
<dbReference type="EMBL" id="CATWAF010000005">
    <property type="protein sequence ID" value="CAJ0702828.1"/>
    <property type="molecule type" value="Genomic_DNA"/>
</dbReference>
<gene>
    <name evidence="3" type="ORF">LMG18091_03780</name>
</gene>
<evidence type="ECO:0000259" key="2">
    <source>
        <dbReference type="Pfam" id="PF03807"/>
    </source>
</evidence>
<proteinExistence type="predicted"/>
<keyword evidence="1" id="KW-0560">Oxidoreductase</keyword>
<name>A0AAD2B7C9_9RALS</name>
<dbReference type="InterPro" id="IPR051267">
    <property type="entry name" value="STEAP_metalloreductase"/>
</dbReference>
<dbReference type="InterPro" id="IPR036291">
    <property type="entry name" value="NAD(P)-bd_dom_sf"/>
</dbReference>
<dbReference type="GO" id="GO:0016491">
    <property type="term" value="F:oxidoreductase activity"/>
    <property type="evidence" value="ECO:0007669"/>
    <property type="project" value="UniProtKB-KW"/>
</dbReference>
<feature type="domain" description="Pyrroline-5-carboxylate reductase catalytic N-terminal" evidence="2">
    <location>
        <begin position="2"/>
        <end position="91"/>
    </location>
</feature>
<accession>A0AAD2B7C9</accession>
<comment type="caution">
    <text evidence="3">The sequence shown here is derived from an EMBL/GenBank/DDBJ whole genome shotgun (WGS) entry which is preliminary data.</text>
</comment>
<dbReference type="PANTHER" id="PTHR14239">
    <property type="entry name" value="DUDULIN-RELATED"/>
    <property type="match status" value="1"/>
</dbReference>
<protein>
    <recommendedName>
        <fullName evidence="2">Pyrroline-5-carboxylate reductase catalytic N-terminal domain-containing protein</fullName>
    </recommendedName>
</protein>
<dbReference type="RefSeq" id="WP_260801682.1">
    <property type="nucleotide sequence ID" value="NZ_CATWAF010000005.1"/>
</dbReference>
<reference evidence="3 4" key="1">
    <citation type="submission" date="2023-07" db="EMBL/GenBank/DDBJ databases">
        <authorList>
            <person name="Peeters C."/>
        </authorList>
    </citation>
    <scope>NUCLEOTIDE SEQUENCE [LARGE SCALE GENOMIC DNA]</scope>
    <source>
        <strain evidence="3 4">LMG 18091</strain>
    </source>
</reference>
<dbReference type="Proteomes" id="UP001189915">
    <property type="component" value="Unassembled WGS sequence"/>
</dbReference>
<keyword evidence="4" id="KW-1185">Reference proteome</keyword>
<dbReference type="PANTHER" id="PTHR14239:SF10">
    <property type="entry name" value="REDUCTASE"/>
    <property type="match status" value="1"/>
</dbReference>
<dbReference type="SUPFAM" id="SSF51735">
    <property type="entry name" value="NAD(P)-binding Rossmann-fold domains"/>
    <property type="match status" value="1"/>
</dbReference>
<dbReference type="Pfam" id="PF03807">
    <property type="entry name" value="F420_oxidored"/>
    <property type="match status" value="1"/>
</dbReference>
<dbReference type="Gene3D" id="3.40.50.720">
    <property type="entry name" value="NAD(P)-binding Rossmann-like Domain"/>
    <property type="match status" value="1"/>
</dbReference>
<evidence type="ECO:0000313" key="3">
    <source>
        <dbReference type="EMBL" id="CAJ0702828.1"/>
    </source>
</evidence>
<evidence type="ECO:0000313" key="4">
    <source>
        <dbReference type="Proteomes" id="UP001189915"/>
    </source>
</evidence>
<sequence>MKIAVIGTGNMGAALARAIAQVHGNLAIGARDVTKAEALARSIGPQVEFDHTCAVVKEAEMVVLALPYEAGLEVIQSLDLAGKIVIDVSNPITADFAGLVVGHTTSAAEELQARAPQAKVVKAFNTIFSALLPDEARKDSKLQVFLAGTETEAKKAVGLIVEAMGFEPIDAGPLSNSRFLEPMGEMNIHFGFFLGWGTVAAPVWQRV</sequence>
<dbReference type="AlphaFoldDB" id="A0AAD2B7C9"/>
<evidence type="ECO:0000256" key="1">
    <source>
        <dbReference type="ARBA" id="ARBA00023002"/>
    </source>
</evidence>
<organism evidence="3 4">
    <name type="scientific">Ralstonia wenshanensis</name>
    <dbReference type="NCBI Taxonomy" id="2842456"/>
    <lineage>
        <taxon>Bacteria</taxon>
        <taxon>Pseudomonadati</taxon>
        <taxon>Pseudomonadota</taxon>
        <taxon>Betaproteobacteria</taxon>
        <taxon>Burkholderiales</taxon>
        <taxon>Burkholderiaceae</taxon>
        <taxon>Ralstonia</taxon>
    </lineage>
</organism>